<dbReference type="PROSITE" id="PS50011">
    <property type="entry name" value="PROTEIN_KINASE_DOM"/>
    <property type="match status" value="1"/>
</dbReference>
<dbReference type="SUPFAM" id="SSF56112">
    <property type="entry name" value="Protein kinase-like (PK-like)"/>
    <property type="match status" value="1"/>
</dbReference>
<dbReference type="Pfam" id="PF00069">
    <property type="entry name" value="Pkinase"/>
    <property type="match status" value="1"/>
</dbReference>
<keyword evidence="2" id="KW-0418">Kinase</keyword>
<proteinExistence type="predicted"/>
<gene>
    <name evidence="2" type="ORF">PLAM_2874</name>
</gene>
<dbReference type="CDD" id="cd14014">
    <property type="entry name" value="STKc_PknB_like"/>
    <property type="match status" value="1"/>
</dbReference>
<evidence type="ECO:0000313" key="2">
    <source>
        <dbReference type="EMBL" id="CUM60840.1"/>
    </source>
</evidence>
<dbReference type="InterPro" id="IPR051681">
    <property type="entry name" value="Ser/Thr_Kinases-Pseudokinases"/>
</dbReference>
<feature type="domain" description="Protein kinase" evidence="1">
    <location>
        <begin position="9"/>
        <end position="269"/>
    </location>
</feature>
<dbReference type="GO" id="GO:0004674">
    <property type="term" value="F:protein serine/threonine kinase activity"/>
    <property type="evidence" value="ECO:0007669"/>
    <property type="project" value="TreeGrafter"/>
</dbReference>
<sequence length="357" mass="39975">MCYRVPDRYVPTGEKLSGGMGDVLICTDTYLDRPVAIKFIQNVQDENRLVDELNALQKLRSKHVVQIFDVFIDQQDNARIGIVQEYVSGQDLLTLINQTSFSLDQYLKILYQLASGISDIHAQGVIHRDIKPNNMKIDQENILKIFDFGLARFTGRNDSTQGFTGTFGFAAPELYHGDYVSFTNAIDTYAFGVTAWFLSKEEIPDSLLKTPPNFTTSLPSFSSLSLKLPAPVSQLLDLTLSEDPKNRPAMSKVRDLLGKYLLFGKHKALIVLGRIYSFEKIDQVVKLDVPNQGSVHIKYNGLDFVIEFFDGAVFVNNKSVLQGQVLPKSCVITLGDGSRSKNRSFITFDISNPEVVL</sequence>
<accession>A0A1J1JH76</accession>
<dbReference type="SMART" id="SM00220">
    <property type="entry name" value="S_TKc"/>
    <property type="match status" value="1"/>
</dbReference>
<dbReference type="GO" id="GO:0005524">
    <property type="term" value="F:ATP binding"/>
    <property type="evidence" value="ECO:0007669"/>
    <property type="project" value="InterPro"/>
</dbReference>
<keyword evidence="2" id="KW-0808">Transferase</keyword>
<dbReference type="Gene3D" id="1.10.510.10">
    <property type="entry name" value="Transferase(Phosphotransferase) domain 1"/>
    <property type="match status" value="1"/>
</dbReference>
<dbReference type="InterPro" id="IPR000719">
    <property type="entry name" value="Prot_kinase_dom"/>
</dbReference>
<reference evidence="2" key="1">
    <citation type="submission" date="2015-09" db="EMBL/GenBank/DDBJ databases">
        <authorList>
            <person name="Jackson K.R."/>
            <person name="Lunt B.L."/>
            <person name="Fisher J.N.B."/>
            <person name="Gardner A.V."/>
            <person name="Bailey M.E."/>
            <person name="Deus L.M."/>
            <person name="Earl A.S."/>
            <person name="Gibby P.D."/>
            <person name="Hartmann K.A."/>
            <person name="Liu J.E."/>
            <person name="Manci A.M."/>
            <person name="Nielsen D.A."/>
            <person name="Solomon M.B."/>
            <person name="Breakwell D.P."/>
            <person name="Burnett S.H."/>
            <person name="Grose J.H."/>
        </authorList>
    </citation>
    <scope>NUCLEOTIDE SEQUENCE</scope>
    <source>
        <strain evidence="2">7805</strain>
    </source>
</reference>
<dbReference type="InterPro" id="IPR011009">
    <property type="entry name" value="Kinase-like_dom_sf"/>
</dbReference>
<organism evidence="2">
    <name type="scientific">Planktothrix agardhii</name>
    <name type="common">Oscillatoria agardhii</name>
    <dbReference type="NCBI Taxonomy" id="1160"/>
    <lineage>
        <taxon>Bacteria</taxon>
        <taxon>Bacillati</taxon>
        <taxon>Cyanobacteriota</taxon>
        <taxon>Cyanophyceae</taxon>
        <taxon>Oscillatoriophycideae</taxon>
        <taxon>Oscillatoriales</taxon>
        <taxon>Microcoleaceae</taxon>
        <taxon>Planktothrix</taxon>
    </lineage>
</organism>
<name>A0A1J1JH76_PLAAG</name>
<dbReference type="AlphaFoldDB" id="A0A1J1JH76"/>
<dbReference type="EMBL" id="LO018304">
    <property type="protein sequence ID" value="CUM60840.1"/>
    <property type="molecule type" value="Genomic_DNA"/>
</dbReference>
<protein>
    <submittedName>
        <fullName evidence="2">Protein kinase (Modular protein)</fullName>
    </submittedName>
</protein>
<dbReference type="PANTHER" id="PTHR44329">
    <property type="entry name" value="SERINE/THREONINE-PROTEIN KINASE TNNI3K-RELATED"/>
    <property type="match status" value="1"/>
</dbReference>
<evidence type="ECO:0000259" key="1">
    <source>
        <dbReference type="PROSITE" id="PS50011"/>
    </source>
</evidence>